<feature type="compositionally biased region" description="Polar residues" evidence="1">
    <location>
        <begin position="35"/>
        <end position="47"/>
    </location>
</feature>
<evidence type="ECO:0000256" key="1">
    <source>
        <dbReference type="SAM" id="MobiDB-lite"/>
    </source>
</evidence>
<gene>
    <name evidence="2" type="ORF">QQF64_034762</name>
</gene>
<evidence type="ECO:0000313" key="3">
    <source>
        <dbReference type="Proteomes" id="UP001558613"/>
    </source>
</evidence>
<dbReference type="Proteomes" id="UP001558613">
    <property type="component" value="Unassembled WGS sequence"/>
</dbReference>
<comment type="caution">
    <text evidence="2">The sequence shown here is derived from an EMBL/GenBank/DDBJ whole genome shotgun (WGS) entry which is preliminary data.</text>
</comment>
<evidence type="ECO:0000313" key="2">
    <source>
        <dbReference type="EMBL" id="KAL1246863.1"/>
    </source>
</evidence>
<accession>A0ABR3L1Y1</accession>
<name>A0ABR3L1Y1_9TELE</name>
<organism evidence="2 3">
    <name type="scientific">Cirrhinus molitorella</name>
    <name type="common">mud carp</name>
    <dbReference type="NCBI Taxonomy" id="172907"/>
    <lineage>
        <taxon>Eukaryota</taxon>
        <taxon>Metazoa</taxon>
        <taxon>Chordata</taxon>
        <taxon>Craniata</taxon>
        <taxon>Vertebrata</taxon>
        <taxon>Euteleostomi</taxon>
        <taxon>Actinopterygii</taxon>
        <taxon>Neopterygii</taxon>
        <taxon>Teleostei</taxon>
        <taxon>Ostariophysi</taxon>
        <taxon>Cypriniformes</taxon>
        <taxon>Cyprinidae</taxon>
        <taxon>Labeoninae</taxon>
        <taxon>Labeonini</taxon>
        <taxon>Cirrhinus</taxon>
    </lineage>
</organism>
<dbReference type="EMBL" id="JAYMGO010000076">
    <property type="protein sequence ID" value="KAL1246863.1"/>
    <property type="molecule type" value="Genomic_DNA"/>
</dbReference>
<protein>
    <submittedName>
        <fullName evidence="2">Uncharacterized protein</fullName>
    </submittedName>
</protein>
<keyword evidence="3" id="KW-1185">Reference proteome</keyword>
<proteinExistence type="predicted"/>
<feature type="region of interest" description="Disordered" evidence="1">
    <location>
        <begin position="32"/>
        <end position="55"/>
    </location>
</feature>
<sequence length="79" mass="8730">MRFEKSNKRAKYSRLCVDSFLTVTIKSERRARRYTSYSTGSTHNYSPRTRDHPTGIALIPPSPAAGIGYTGIASAGHVL</sequence>
<reference evidence="2 3" key="1">
    <citation type="submission" date="2023-09" db="EMBL/GenBank/DDBJ databases">
        <authorList>
            <person name="Wang M."/>
        </authorList>
    </citation>
    <scope>NUCLEOTIDE SEQUENCE [LARGE SCALE GENOMIC DNA]</scope>
    <source>
        <strain evidence="2">GT-2023</strain>
        <tissue evidence="2">Liver</tissue>
    </source>
</reference>